<feature type="repeat" description="WD" evidence="6">
    <location>
        <begin position="76"/>
        <end position="118"/>
    </location>
</feature>
<dbReference type="SMART" id="SM00320">
    <property type="entry name" value="WD40"/>
    <property type="match status" value="3"/>
</dbReference>
<organism evidence="9 10">
    <name type="scientific">Owenia fusiformis</name>
    <name type="common">Polychaete worm</name>
    <dbReference type="NCBI Taxonomy" id="6347"/>
    <lineage>
        <taxon>Eukaryota</taxon>
        <taxon>Metazoa</taxon>
        <taxon>Spiralia</taxon>
        <taxon>Lophotrochozoa</taxon>
        <taxon>Annelida</taxon>
        <taxon>Polychaeta</taxon>
        <taxon>Sedentaria</taxon>
        <taxon>Canalipalpata</taxon>
        <taxon>Sabellida</taxon>
        <taxon>Oweniida</taxon>
        <taxon>Oweniidae</taxon>
        <taxon>Owenia</taxon>
    </lineage>
</organism>
<dbReference type="InterPro" id="IPR019775">
    <property type="entry name" value="WD40_repeat_CS"/>
</dbReference>
<evidence type="ECO:0000256" key="3">
    <source>
        <dbReference type="ARBA" id="ARBA00022737"/>
    </source>
</evidence>
<gene>
    <name evidence="9" type="ORF">OFUS_LOCUS24319</name>
</gene>
<evidence type="ECO:0000313" key="10">
    <source>
        <dbReference type="Proteomes" id="UP000749559"/>
    </source>
</evidence>
<dbReference type="SUPFAM" id="SSF50978">
    <property type="entry name" value="WD40 repeat-like"/>
    <property type="match status" value="1"/>
</dbReference>
<name>A0A8S4Q256_OWEFU</name>
<evidence type="ECO:0000256" key="6">
    <source>
        <dbReference type="PROSITE-ProRule" id="PRU00221"/>
    </source>
</evidence>
<keyword evidence="4" id="KW-0175">Coiled coil</keyword>
<dbReference type="GO" id="GO:0051015">
    <property type="term" value="F:actin filament binding"/>
    <property type="evidence" value="ECO:0007669"/>
    <property type="project" value="TreeGrafter"/>
</dbReference>
<evidence type="ECO:0000313" key="9">
    <source>
        <dbReference type="EMBL" id="CAH1800434.1"/>
    </source>
</evidence>
<dbReference type="InterPro" id="IPR015048">
    <property type="entry name" value="DUF1899"/>
</dbReference>
<protein>
    <recommendedName>
        <fullName evidence="7">Coronin</fullName>
    </recommendedName>
</protein>
<dbReference type="Pfam" id="PF08953">
    <property type="entry name" value="DUF1899"/>
    <property type="match status" value="1"/>
</dbReference>
<dbReference type="Proteomes" id="UP000749559">
    <property type="component" value="Unassembled WGS sequence"/>
</dbReference>
<dbReference type="InterPro" id="IPR001680">
    <property type="entry name" value="WD40_rpt"/>
</dbReference>
<dbReference type="GO" id="GO:0007015">
    <property type="term" value="P:actin filament organization"/>
    <property type="evidence" value="ECO:0007669"/>
    <property type="project" value="TreeGrafter"/>
</dbReference>
<dbReference type="Gene3D" id="2.130.10.10">
    <property type="entry name" value="YVTN repeat-like/Quinoprotein amine dehydrogenase"/>
    <property type="match status" value="1"/>
</dbReference>
<dbReference type="InterPro" id="IPR015943">
    <property type="entry name" value="WD40/YVTN_repeat-like_dom_sf"/>
</dbReference>
<reference evidence="9" key="1">
    <citation type="submission" date="2022-03" db="EMBL/GenBank/DDBJ databases">
        <authorList>
            <person name="Martin C."/>
        </authorList>
    </citation>
    <scope>NUCLEOTIDE SEQUENCE</scope>
</reference>
<accession>A0A8S4Q256</accession>
<dbReference type="PROSITE" id="PS00678">
    <property type="entry name" value="WD_REPEATS_1"/>
    <property type="match status" value="1"/>
</dbReference>
<keyword evidence="5" id="KW-0009">Actin-binding</keyword>
<dbReference type="FunFam" id="2.130.10.10:FF:000502">
    <property type="entry name" value="Coronin"/>
    <property type="match status" value="1"/>
</dbReference>
<keyword evidence="3 7" id="KW-0677">Repeat</keyword>
<dbReference type="OrthoDB" id="1850764at2759"/>
<evidence type="ECO:0000256" key="5">
    <source>
        <dbReference type="ARBA" id="ARBA00023203"/>
    </source>
</evidence>
<dbReference type="InterPro" id="IPR015505">
    <property type="entry name" value="Coronin"/>
</dbReference>
<evidence type="ECO:0000259" key="8">
    <source>
        <dbReference type="SMART" id="SM01166"/>
    </source>
</evidence>
<dbReference type="InterPro" id="IPR036322">
    <property type="entry name" value="WD40_repeat_dom_sf"/>
</dbReference>
<evidence type="ECO:0000256" key="7">
    <source>
        <dbReference type="RuleBase" id="RU280818"/>
    </source>
</evidence>
<comment type="similarity">
    <text evidence="1 7">Belongs to the WD repeat coronin family.</text>
</comment>
<dbReference type="AlphaFoldDB" id="A0A8S4Q256"/>
<evidence type="ECO:0000256" key="1">
    <source>
        <dbReference type="ARBA" id="ARBA00009482"/>
    </source>
</evidence>
<feature type="repeat" description="WD" evidence="6">
    <location>
        <begin position="126"/>
        <end position="168"/>
    </location>
</feature>
<evidence type="ECO:0000256" key="2">
    <source>
        <dbReference type="ARBA" id="ARBA00022574"/>
    </source>
</evidence>
<dbReference type="PROSITE" id="PS50082">
    <property type="entry name" value="WD_REPEATS_2"/>
    <property type="match status" value="2"/>
</dbReference>
<proteinExistence type="inferred from homology"/>
<dbReference type="Pfam" id="PF00400">
    <property type="entry name" value="WD40"/>
    <property type="match status" value="3"/>
</dbReference>
<feature type="domain" description="DUF1899" evidence="8">
    <location>
        <begin position="2"/>
        <end position="67"/>
    </location>
</feature>
<keyword evidence="10" id="KW-1185">Reference proteome</keyword>
<keyword evidence="2 6" id="KW-0853">WD repeat</keyword>
<dbReference type="SMART" id="SM01166">
    <property type="entry name" value="DUF1899"/>
    <property type="match status" value="1"/>
</dbReference>
<dbReference type="SMART" id="SM01167">
    <property type="entry name" value="DUF1900"/>
    <property type="match status" value="1"/>
</dbReference>
<comment type="caution">
    <text evidence="9">The sequence shown here is derived from an EMBL/GenBank/DDBJ whole genome shotgun (WGS) entry which is preliminary data.</text>
</comment>
<sequence>MSFRIRESRFRHVFGKPLKRTDCFDNIRITKTAWDSTFCAANPKYIAIITESAGGGSFLVLPLNKPGRIERDCAKVSGHTAGVLDIAWCPWHDNVIASASEDCTVKIWQIPEGGLVINLDEPIVDLVLHQRRVGLVIWHPTANNVLLSAGSDNKVVIWNVGTSEPLTEIEFPDICLCASFNPIGNLLATTCKDKMLRIIDPRTGSVVKERKIHDGSKPSQCAYLRDNKVFTTGFSRMSERQYALWDADNDLDEMCMEEIDSSNGVMFPFYDSDTNLIYLAGKGDSCIRYFEISAEEPYVHYLTMYQSGDPQRGMCMMPKRGVNVNACEINRFFKLHTKGLCEIIPMTVPRKSELFQDDLYPDTPGDNPSVKCGRLVLWSGC</sequence>
<dbReference type="EMBL" id="CAIIXF020000012">
    <property type="protein sequence ID" value="CAH1800434.1"/>
    <property type="molecule type" value="Genomic_DNA"/>
</dbReference>
<dbReference type="PANTHER" id="PTHR10856:SF0">
    <property type="entry name" value="CORONIN"/>
    <property type="match status" value="1"/>
</dbReference>
<evidence type="ECO:0000256" key="4">
    <source>
        <dbReference type="ARBA" id="ARBA00023054"/>
    </source>
</evidence>
<dbReference type="Pfam" id="PF16300">
    <property type="entry name" value="WD40_4"/>
    <property type="match status" value="1"/>
</dbReference>
<dbReference type="PANTHER" id="PTHR10856">
    <property type="entry name" value="CORONIN"/>
    <property type="match status" value="1"/>
</dbReference>
<dbReference type="PROSITE" id="PS50294">
    <property type="entry name" value="WD_REPEATS_REGION"/>
    <property type="match status" value="2"/>
</dbReference>